<dbReference type="EMBL" id="SEWE01000085">
    <property type="protein sequence ID" value="RYU74069.1"/>
    <property type="molecule type" value="Genomic_DNA"/>
</dbReference>
<evidence type="ECO:0000256" key="6">
    <source>
        <dbReference type="ARBA" id="ARBA00023136"/>
    </source>
</evidence>
<proteinExistence type="inferred from homology"/>
<evidence type="ECO:0000256" key="2">
    <source>
        <dbReference type="ARBA" id="ARBA00005811"/>
    </source>
</evidence>
<dbReference type="GO" id="GO:0022857">
    <property type="term" value="F:transmembrane transporter activity"/>
    <property type="evidence" value="ECO:0007669"/>
    <property type="project" value="InterPro"/>
</dbReference>
<accession>A0A4Q5L6A5</accession>
<keyword evidence="6" id="KW-0472">Membrane</keyword>
<keyword evidence="7" id="KW-0653">Protein transport</keyword>
<dbReference type="Proteomes" id="UP000294155">
    <property type="component" value="Unassembled WGS sequence"/>
</dbReference>
<protein>
    <submittedName>
        <fullName evidence="8">Biopolymer transporter ExbD</fullName>
    </submittedName>
</protein>
<sequence>MAMIQNAPAAKGTKPRAHKKAFHLDMTPMVDLAFLLLTFFMLTTTFNKPTVMEVAMPDPKGEKTPIDDSAALTLLLGKDHQVQYFYGLNPGADASKLHTTTFAADGLRQVLLKFRQNPDGVVLIKPGDEASYQSMVDALDEMNITGQKKYALVDLDEADKRIMQTPRL</sequence>
<dbReference type="OrthoDB" id="952702at2"/>
<evidence type="ECO:0000256" key="3">
    <source>
        <dbReference type="ARBA" id="ARBA00022475"/>
    </source>
</evidence>
<evidence type="ECO:0000256" key="1">
    <source>
        <dbReference type="ARBA" id="ARBA00004162"/>
    </source>
</evidence>
<keyword evidence="9" id="KW-1185">Reference proteome</keyword>
<dbReference type="PANTHER" id="PTHR30558:SF3">
    <property type="entry name" value="BIOPOLYMER TRANSPORT PROTEIN EXBD-RELATED"/>
    <property type="match status" value="1"/>
</dbReference>
<evidence type="ECO:0000256" key="4">
    <source>
        <dbReference type="ARBA" id="ARBA00022692"/>
    </source>
</evidence>
<dbReference type="Pfam" id="PF02472">
    <property type="entry name" value="ExbD"/>
    <property type="match status" value="1"/>
</dbReference>
<dbReference type="PANTHER" id="PTHR30558">
    <property type="entry name" value="EXBD MEMBRANE COMPONENT OF PMF-DRIVEN MACROMOLECULE IMPORT SYSTEM"/>
    <property type="match status" value="1"/>
</dbReference>
<dbReference type="InterPro" id="IPR003400">
    <property type="entry name" value="ExbD"/>
</dbReference>
<dbReference type="GO" id="GO:0015031">
    <property type="term" value="P:protein transport"/>
    <property type="evidence" value="ECO:0007669"/>
    <property type="project" value="UniProtKB-KW"/>
</dbReference>
<evidence type="ECO:0000313" key="9">
    <source>
        <dbReference type="Proteomes" id="UP000294155"/>
    </source>
</evidence>
<name>A0A4Q5L6A5_9BACT</name>
<evidence type="ECO:0000256" key="5">
    <source>
        <dbReference type="ARBA" id="ARBA00022989"/>
    </source>
</evidence>
<dbReference type="AlphaFoldDB" id="A0A4Q5L6A5"/>
<keyword evidence="4 7" id="KW-0812">Transmembrane</keyword>
<dbReference type="RefSeq" id="WP_129923178.1">
    <property type="nucleotide sequence ID" value="NZ_SEWE01000085.1"/>
</dbReference>
<keyword evidence="7" id="KW-0813">Transport</keyword>
<gene>
    <name evidence="8" type="ORF">EWM57_20560</name>
</gene>
<organism evidence="8 9">
    <name type="scientific">Hymenobacter persicinus</name>
    <dbReference type="NCBI Taxonomy" id="2025506"/>
    <lineage>
        <taxon>Bacteria</taxon>
        <taxon>Pseudomonadati</taxon>
        <taxon>Bacteroidota</taxon>
        <taxon>Cytophagia</taxon>
        <taxon>Cytophagales</taxon>
        <taxon>Hymenobacteraceae</taxon>
        <taxon>Hymenobacter</taxon>
    </lineage>
</organism>
<evidence type="ECO:0000313" key="8">
    <source>
        <dbReference type="EMBL" id="RYU74069.1"/>
    </source>
</evidence>
<dbReference type="GO" id="GO:0005886">
    <property type="term" value="C:plasma membrane"/>
    <property type="evidence" value="ECO:0007669"/>
    <property type="project" value="UniProtKB-SubCell"/>
</dbReference>
<comment type="subcellular location">
    <subcellularLocation>
        <location evidence="1">Cell membrane</location>
        <topology evidence="1">Single-pass membrane protein</topology>
    </subcellularLocation>
    <subcellularLocation>
        <location evidence="7">Cell membrane</location>
        <topology evidence="7">Single-pass type II membrane protein</topology>
    </subcellularLocation>
</comment>
<comment type="similarity">
    <text evidence="2 7">Belongs to the ExbD/TolR family.</text>
</comment>
<evidence type="ECO:0000256" key="7">
    <source>
        <dbReference type="RuleBase" id="RU003879"/>
    </source>
</evidence>
<reference evidence="8 9" key="1">
    <citation type="submission" date="2019-02" db="EMBL/GenBank/DDBJ databases">
        <title>Bacterial novel species isolated from soil.</title>
        <authorList>
            <person name="Jung H.-Y."/>
        </authorList>
    </citation>
    <scope>NUCLEOTIDE SEQUENCE [LARGE SCALE GENOMIC DNA]</scope>
    <source>
        <strain evidence="8 9">1-3-3-3</strain>
    </source>
</reference>
<keyword evidence="5" id="KW-1133">Transmembrane helix</keyword>
<keyword evidence="3" id="KW-1003">Cell membrane</keyword>
<comment type="caution">
    <text evidence="8">The sequence shown here is derived from an EMBL/GenBank/DDBJ whole genome shotgun (WGS) entry which is preliminary data.</text>
</comment>